<dbReference type="PANTHER" id="PTHR33751">
    <property type="entry name" value="CBB3-TYPE CYTOCHROME C OXIDASE SUBUNIT FIXP"/>
    <property type="match status" value="1"/>
</dbReference>
<dbReference type="PROSITE" id="PS51007">
    <property type="entry name" value="CYTC"/>
    <property type="match status" value="1"/>
</dbReference>
<comment type="caution">
    <text evidence="9">The sequence shown here is derived from an EMBL/GenBank/DDBJ whole genome shotgun (WGS) entry which is preliminary data.</text>
</comment>
<accession>A0A8I1MX42</accession>
<dbReference type="Gene3D" id="1.10.760.10">
    <property type="entry name" value="Cytochrome c-like domain"/>
    <property type="match status" value="1"/>
</dbReference>
<evidence type="ECO:0000313" key="9">
    <source>
        <dbReference type="EMBL" id="MBN8745271.1"/>
    </source>
</evidence>
<dbReference type="GO" id="GO:0009055">
    <property type="term" value="F:electron transfer activity"/>
    <property type="evidence" value="ECO:0007669"/>
    <property type="project" value="InterPro"/>
</dbReference>
<evidence type="ECO:0000256" key="6">
    <source>
        <dbReference type="PROSITE-ProRule" id="PRU00433"/>
    </source>
</evidence>
<sequence>MKKIVLLAATALALAQMFQLANAADIKKGEELVNKGGCIACHGAGLDKPIAPNYPKLAGQYQSYLFHALQQYQAKHQTPLYGRNNAIMSGMVAQYNTQDLQDIAAYIASLKGDLYIRDEMH</sequence>
<keyword evidence="2 6" id="KW-0349">Heme</keyword>
<evidence type="ECO:0000256" key="3">
    <source>
        <dbReference type="ARBA" id="ARBA00022723"/>
    </source>
</evidence>
<name>A0A8I1MX42_THIA3</name>
<organism evidence="9 10">
    <name type="scientific">Thiomonas arsenitoxydans (strain DSM 22701 / CIP 110005 / 3As)</name>
    <dbReference type="NCBI Taxonomy" id="426114"/>
    <lineage>
        <taxon>Bacteria</taxon>
        <taxon>Pseudomonadati</taxon>
        <taxon>Pseudomonadota</taxon>
        <taxon>Betaproteobacteria</taxon>
        <taxon>Burkholderiales</taxon>
        <taxon>Thiomonas</taxon>
    </lineage>
</organism>
<feature type="signal peptide" evidence="7">
    <location>
        <begin position="1"/>
        <end position="23"/>
    </location>
</feature>
<dbReference type="Pfam" id="PF00034">
    <property type="entry name" value="Cytochrom_C"/>
    <property type="match status" value="1"/>
</dbReference>
<keyword evidence="1" id="KW-0813">Transport</keyword>
<gene>
    <name evidence="9" type="ORF">J0I24_13350</name>
</gene>
<protein>
    <submittedName>
        <fullName evidence="9">C-type cytochrome</fullName>
    </submittedName>
</protein>
<dbReference type="RefSeq" id="WP_156054350.1">
    <property type="nucleotide sequence ID" value="NZ_DAIPFP010000011.1"/>
</dbReference>
<evidence type="ECO:0000256" key="1">
    <source>
        <dbReference type="ARBA" id="ARBA00022448"/>
    </source>
</evidence>
<evidence type="ECO:0000256" key="7">
    <source>
        <dbReference type="SAM" id="SignalP"/>
    </source>
</evidence>
<keyword evidence="3 6" id="KW-0479">Metal-binding</keyword>
<keyword evidence="5 6" id="KW-0408">Iron</keyword>
<feature type="chain" id="PRO_5034188183" evidence="7">
    <location>
        <begin position="24"/>
        <end position="121"/>
    </location>
</feature>
<dbReference type="InterPro" id="IPR036909">
    <property type="entry name" value="Cyt_c-like_dom_sf"/>
</dbReference>
<evidence type="ECO:0000256" key="4">
    <source>
        <dbReference type="ARBA" id="ARBA00022982"/>
    </source>
</evidence>
<dbReference type="EMBL" id="JAFKMR010000027">
    <property type="protein sequence ID" value="MBN8745271.1"/>
    <property type="molecule type" value="Genomic_DNA"/>
</dbReference>
<evidence type="ECO:0000313" key="10">
    <source>
        <dbReference type="Proteomes" id="UP000664800"/>
    </source>
</evidence>
<dbReference type="Proteomes" id="UP000664800">
    <property type="component" value="Unassembled WGS sequence"/>
</dbReference>
<dbReference type="InterPro" id="IPR050597">
    <property type="entry name" value="Cytochrome_c_Oxidase_Subunit"/>
</dbReference>
<keyword evidence="4" id="KW-0249">Electron transport</keyword>
<reference evidence="9" key="1">
    <citation type="submission" date="2021-02" db="EMBL/GenBank/DDBJ databases">
        <title>Thiocyanate and organic carbon inputs drive convergent selection for specific autotrophic Afipia and Thiobacillus strains within complex microbiomes.</title>
        <authorList>
            <person name="Huddy R.J."/>
            <person name="Sachdeva R."/>
            <person name="Kadzinga F."/>
            <person name="Kantor R.S."/>
            <person name="Harrison S.T.L."/>
            <person name="Banfield J.F."/>
        </authorList>
    </citation>
    <scope>NUCLEOTIDE SEQUENCE</scope>
    <source>
        <strain evidence="9">SCN18_13_7_16_R3_B_64_19</strain>
    </source>
</reference>
<evidence type="ECO:0000256" key="2">
    <source>
        <dbReference type="ARBA" id="ARBA00022617"/>
    </source>
</evidence>
<evidence type="ECO:0000259" key="8">
    <source>
        <dbReference type="PROSITE" id="PS51007"/>
    </source>
</evidence>
<keyword evidence="7" id="KW-0732">Signal</keyword>
<proteinExistence type="predicted"/>
<dbReference type="PANTHER" id="PTHR33751:SF9">
    <property type="entry name" value="CYTOCHROME C4"/>
    <property type="match status" value="1"/>
</dbReference>
<dbReference type="AlphaFoldDB" id="A0A8I1MX42"/>
<feature type="domain" description="Cytochrome c" evidence="8">
    <location>
        <begin position="24"/>
        <end position="111"/>
    </location>
</feature>
<dbReference type="SUPFAM" id="SSF46626">
    <property type="entry name" value="Cytochrome c"/>
    <property type="match status" value="1"/>
</dbReference>
<dbReference type="InterPro" id="IPR009056">
    <property type="entry name" value="Cyt_c-like_dom"/>
</dbReference>
<dbReference type="GO" id="GO:0046872">
    <property type="term" value="F:metal ion binding"/>
    <property type="evidence" value="ECO:0007669"/>
    <property type="project" value="UniProtKB-KW"/>
</dbReference>
<evidence type="ECO:0000256" key="5">
    <source>
        <dbReference type="ARBA" id="ARBA00023004"/>
    </source>
</evidence>
<dbReference type="GO" id="GO:0020037">
    <property type="term" value="F:heme binding"/>
    <property type="evidence" value="ECO:0007669"/>
    <property type="project" value="InterPro"/>
</dbReference>